<feature type="transmembrane region" description="Helical" evidence="2">
    <location>
        <begin position="38"/>
        <end position="57"/>
    </location>
</feature>
<name>A0ABZ0RWX7_9BACI</name>
<keyword evidence="2" id="KW-1133">Transmembrane helix</keyword>
<dbReference type="RefSeq" id="WP_293919973.1">
    <property type="nucleotide sequence ID" value="NZ_CP137624.1"/>
</dbReference>
<evidence type="ECO:0000256" key="1">
    <source>
        <dbReference type="SAM" id="Coils"/>
    </source>
</evidence>
<organism evidence="3 4">
    <name type="scientific">Lysinibacillus louembei</name>
    <dbReference type="NCBI Taxonomy" id="1470088"/>
    <lineage>
        <taxon>Bacteria</taxon>
        <taxon>Bacillati</taxon>
        <taxon>Bacillota</taxon>
        <taxon>Bacilli</taxon>
        <taxon>Bacillales</taxon>
        <taxon>Bacillaceae</taxon>
        <taxon>Lysinibacillus</taxon>
    </lineage>
</organism>
<accession>A0ABZ0RWX7</accession>
<feature type="coiled-coil region" evidence="1">
    <location>
        <begin position="187"/>
        <end position="231"/>
    </location>
</feature>
<reference evidence="3 4" key="1">
    <citation type="submission" date="2023-09" db="EMBL/GenBank/DDBJ databases">
        <authorList>
            <person name="Page C.A."/>
            <person name="Perez-Diaz I.M."/>
        </authorList>
    </citation>
    <scope>NUCLEOTIDE SEQUENCE [LARGE SCALE GENOMIC DNA]</scope>
    <source>
        <strain evidence="3 4">Ll15</strain>
    </source>
</reference>
<gene>
    <name evidence="3" type="ORF">R6U77_15845</name>
</gene>
<evidence type="ECO:0000256" key="2">
    <source>
        <dbReference type="SAM" id="Phobius"/>
    </source>
</evidence>
<keyword evidence="2" id="KW-0472">Membrane</keyword>
<proteinExistence type="predicted"/>
<dbReference type="Proteomes" id="UP001322664">
    <property type="component" value="Chromosome"/>
</dbReference>
<sequence length="234" mass="27615">MLKKILRSYMMIFCWTGCCVFLFAFVKTLQEDYSTIGLSIFLIVASLFLLWGGIQFWKMGKRSKRKTTSESVLIKLKNEWLVKRKKKAEAKKRIEHQYLVLQEDLRLLQETVELMKSAKSIDLLLDRFNLACRMASNIEEGKKAGIPFNHTFMSDKELRELTNRLIPIVINDSYLKMKMGTFKLDRKEEQLERFESYLHLLKKYENDIAFASNYMKTIANVEDDINHLKKAQFT</sequence>
<evidence type="ECO:0000313" key="3">
    <source>
        <dbReference type="EMBL" id="WPK11345.1"/>
    </source>
</evidence>
<keyword evidence="1" id="KW-0175">Coiled coil</keyword>
<keyword evidence="2" id="KW-0812">Transmembrane</keyword>
<protein>
    <recommendedName>
        <fullName evidence="5">5-bromo-4-chloroindolyl phosphate hydrolysis protein</fullName>
    </recommendedName>
</protein>
<keyword evidence="4" id="KW-1185">Reference proteome</keyword>
<evidence type="ECO:0000313" key="4">
    <source>
        <dbReference type="Proteomes" id="UP001322664"/>
    </source>
</evidence>
<evidence type="ECO:0008006" key="5">
    <source>
        <dbReference type="Google" id="ProtNLM"/>
    </source>
</evidence>
<dbReference type="EMBL" id="CP137624">
    <property type="protein sequence ID" value="WPK11345.1"/>
    <property type="molecule type" value="Genomic_DNA"/>
</dbReference>